<dbReference type="Gene3D" id="3.40.50.300">
    <property type="entry name" value="P-loop containing nucleotide triphosphate hydrolases"/>
    <property type="match status" value="1"/>
</dbReference>
<dbReference type="PANTHER" id="PTHR43261:SF1">
    <property type="entry name" value="RIBOSOME-RELEASING FACTOR 2, MITOCHONDRIAL"/>
    <property type="match status" value="1"/>
</dbReference>
<dbReference type="NCBIfam" id="TIGR00484">
    <property type="entry name" value="EF-G"/>
    <property type="match status" value="1"/>
</dbReference>
<evidence type="ECO:0000256" key="6">
    <source>
        <dbReference type="HAMAP-Rule" id="MF_00054"/>
    </source>
</evidence>
<dbReference type="InterPro" id="IPR014721">
    <property type="entry name" value="Ribsml_uS5_D2-typ_fold_subgr"/>
</dbReference>
<dbReference type="InterPro" id="IPR053905">
    <property type="entry name" value="EF-G-like_DII"/>
</dbReference>
<evidence type="ECO:0000313" key="9">
    <source>
        <dbReference type="EMBL" id="QPC84798.1"/>
    </source>
</evidence>
<dbReference type="Pfam" id="PF22042">
    <property type="entry name" value="EF-G_D2"/>
    <property type="match status" value="1"/>
</dbReference>
<sequence>MAKKSTFDLSKVRNIGIIAHIDAGKTTVTERVLYYTGMVHRIGEVHDGAATTDYMEQERERGITITSAAVTTHWADHQINIIDTPGHVDFTAEVQRSLRVLDGGVAVFDSVAGVEPQSETVWRQASEYNVPRMCFINKMDRTGANFERTVSMIIDRLHGNPVPIQIPYGSGDDFNGIIDLMTMELVTYGDDLGTDIQRHPIPESHREAAETMRQEMVDKIIESDDVLTEKFLMEEEITDDDIVAALRAGTIAGKINPVLCGSALKNKGVQMLLDAIVAILPSPLDVPPIKGVDPRDVEVELIRHSNDEEPMSALVFKIITDQYGRLAFTRVYSGVLRSGTQVYNSSKGTRERIGRIVRMFADRREDIEEVHAGNIAAIIGLKETFTGDTLSAPDHPILLENIKFPEPVIEVAVEPDSKADQDKMGVALRKLAEEDPTFQVEVDASLGQTKIKGMGELHLEVIVDRLKREYGVQAQVGRPRVAYRETITRSHTADTTLKRQSGGSGMYARIVVDFSPMTDEDREAAKGESFMFSDSIRGGAITAEFVRAAERGMREAMEGGVIAGYPVVGVKATLVDGSMHDVDSNEMAFKIAGSMCFKDGVRGAGPAIMEPSMKVEVVAPDDYTGSIVGDLSSRRGIIEGMEPRGVGSTTIRAQVPLAEMFGYATNLRNMTQGRGSFTMEFDQYTIAPNSIAEEVISGQR</sequence>
<dbReference type="InterPro" id="IPR035647">
    <property type="entry name" value="EFG_III/V"/>
</dbReference>
<comment type="similarity">
    <text evidence="1 6">Belongs to the TRAFAC class translation factor GTPase superfamily. Classic translation factor GTPase family. EF-G/EF-2 subfamily.</text>
</comment>
<dbReference type="HAMAP" id="MF_00054_B">
    <property type="entry name" value="EF_G_EF_2_B"/>
    <property type="match status" value="1"/>
</dbReference>
<dbReference type="InterPro" id="IPR047872">
    <property type="entry name" value="EFG_IV"/>
</dbReference>
<dbReference type="PROSITE" id="PS00301">
    <property type="entry name" value="G_TR_1"/>
    <property type="match status" value="1"/>
</dbReference>
<dbReference type="InterPro" id="IPR035649">
    <property type="entry name" value="EFG_V"/>
</dbReference>
<dbReference type="GO" id="GO:0003924">
    <property type="term" value="F:GTPase activity"/>
    <property type="evidence" value="ECO:0007669"/>
    <property type="project" value="InterPro"/>
</dbReference>
<name>A0A7S8ED61_9CHLR</name>
<dbReference type="Gene3D" id="3.30.70.870">
    <property type="entry name" value="Elongation Factor G (Translational Gtpase), domain 3"/>
    <property type="match status" value="1"/>
</dbReference>
<dbReference type="InterPro" id="IPR031157">
    <property type="entry name" value="G_TR_CS"/>
</dbReference>
<dbReference type="FunFam" id="3.30.70.240:FF:000001">
    <property type="entry name" value="Elongation factor G"/>
    <property type="match status" value="1"/>
</dbReference>
<dbReference type="SMART" id="SM00838">
    <property type="entry name" value="EFG_C"/>
    <property type="match status" value="1"/>
</dbReference>
<dbReference type="InterPro" id="IPR004540">
    <property type="entry name" value="Transl_elong_EFG/EF2"/>
</dbReference>
<dbReference type="CDD" id="cd01434">
    <property type="entry name" value="EFG_mtEFG1_IV"/>
    <property type="match status" value="1"/>
</dbReference>
<reference evidence="9 10" key="1">
    <citation type="submission" date="2020-02" db="EMBL/GenBank/DDBJ databases">
        <authorList>
            <person name="Zheng R.K."/>
            <person name="Sun C.M."/>
        </authorList>
    </citation>
    <scope>NUCLEOTIDE SEQUENCE [LARGE SCALE GENOMIC DNA]</scope>
    <source>
        <strain evidence="10">rifampicinis</strain>
    </source>
</reference>
<dbReference type="GO" id="GO:0005737">
    <property type="term" value="C:cytoplasm"/>
    <property type="evidence" value="ECO:0007669"/>
    <property type="project" value="UniProtKB-SubCell"/>
</dbReference>
<dbReference type="GO" id="GO:0003746">
    <property type="term" value="F:translation elongation factor activity"/>
    <property type="evidence" value="ECO:0007669"/>
    <property type="project" value="UniProtKB-UniRule"/>
</dbReference>
<evidence type="ECO:0000256" key="4">
    <source>
        <dbReference type="ARBA" id="ARBA00022917"/>
    </source>
</evidence>
<evidence type="ECO:0000256" key="5">
    <source>
        <dbReference type="ARBA" id="ARBA00023134"/>
    </source>
</evidence>
<feature type="binding site" evidence="6">
    <location>
        <begin position="19"/>
        <end position="26"/>
    </location>
    <ligand>
        <name>GTP</name>
        <dbReference type="ChEBI" id="CHEBI:37565"/>
    </ligand>
</feature>
<dbReference type="NCBIfam" id="NF009381">
    <property type="entry name" value="PRK12740.1-5"/>
    <property type="match status" value="1"/>
</dbReference>
<dbReference type="InterPro" id="IPR005225">
    <property type="entry name" value="Small_GTP-bd"/>
</dbReference>
<dbReference type="Pfam" id="PF14492">
    <property type="entry name" value="EFG_III"/>
    <property type="match status" value="1"/>
</dbReference>
<dbReference type="FunFam" id="3.40.50.300:FF:000029">
    <property type="entry name" value="Elongation factor G"/>
    <property type="match status" value="1"/>
</dbReference>
<dbReference type="Pfam" id="PF03764">
    <property type="entry name" value="EFG_IV"/>
    <property type="match status" value="1"/>
</dbReference>
<feature type="binding site" evidence="6">
    <location>
        <begin position="137"/>
        <end position="140"/>
    </location>
    <ligand>
        <name>GTP</name>
        <dbReference type="ChEBI" id="CHEBI:37565"/>
    </ligand>
</feature>
<comment type="subcellular location">
    <subcellularLocation>
        <location evidence="6">Cytoplasm</location>
    </subcellularLocation>
</comment>
<comment type="function">
    <text evidence="6">Catalyzes the GTP-dependent ribosomal translocation step during translation elongation. During this step, the ribosome changes from the pre-translocational (PRE) to the post-translocational (POST) state as the newly formed A-site-bound peptidyl-tRNA and P-site-bound deacylated tRNA move to the P and E sites, respectively. Catalyzes the coordinated movement of the two tRNA molecules, the mRNA and conformational changes in the ribosome.</text>
</comment>
<dbReference type="EMBL" id="CP062983">
    <property type="protein sequence ID" value="QPC84798.1"/>
    <property type="molecule type" value="Genomic_DNA"/>
</dbReference>
<dbReference type="Proteomes" id="UP000594468">
    <property type="component" value="Chromosome"/>
</dbReference>
<dbReference type="InterPro" id="IPR027417">
    <property type="entry name" value="P-loop_NTPase"/>
</dbReference>
<evidence type="ECO:0000313" key="10">
    <source>
        <dbReference type="Proteomes" id="UP000594468"/>
    </source>
</evidence>
<dbReference type="RefSeq" id="WP_195172861.1">
    <property type="nucleotide sequence ID" value="NZ_CP062983.1"/>
</dbReference>
<gene>
    <name evidence="6 9" type="primary">fusA</name>
    <name evidence="9" type="ORF">G4Y79_10605</name>
</gene>
<keyword evidence="4 6" id="KW-0648">Protein biosynthesis</keyword>
<dbReference type="InterPro" id="IPR009022">
    <property type="entry name" value="EFG_III"/>
</dbReference>
<dbReference type="NCBIfam" id="TIGR00231">
    <property type="entry name" value="small_GTP"/>
    <property type="match status" value="1"/>
</dbReference>
<keyword evidence="10" id="KW-1185">Reference proteome</keyword>
<dbReference type="SMART" id="SM00889">
    <property type="entry name" value="EFG_IV"/>
    <property type="match status" value="1"/>
</dbReference>
<dbReference type="Gene3D" id="2.40.30.10">
    <property type="entry name" value="Translation factors"/>
    <property type="match status" value="1"/>
</dbReference>
<dbReference type="GO" id="GO:0032790">
    <property type="term" value="P:ribosome disassembly"/>
    <property type="evidence" value="ECO:0007669"/>
    <property type="project" value="TreeGrafter"/>
</dbReference>
<dbReference type="Gene3D" id="3.30.230.10">
    <property type="match status" value="1"/>
</dbReference>
<dbReference type="SUPFAM" id="SSF52540">
    <property type="entry name" value="P-loop containing nucleoside triphosphate hydrolases"/>
    <property type="match status" value="1"/>
</dbReference>
<dbReference type="GO" id="GO:0005525">
    <property type="term" value="F:GTP binding"/>
    <property type="evidence" value="ECO:0007669"/>
    <property type="project" value="UniProtKB-UniRule"/>
</dbReference>
<evidence type="ECO:0000256" key="7">
    <source>
        <dbReference type="NCBIfam" id="TIGR00484"/>
    </source>
</evidence>
<dbReference type="CDD" id="cd01886">
    <property type="entry name" value="EF-G"/>
    <property type="match status" value="1"/>
</dbReference>
<proteinExistence type="inferred from homology"/>
<dbReference type="PANTHER" id="PTHR43261">
    <property type="entry name" value="TRANSLATION ELONGATION FACTOR G-RELATED"/>
    <property type="match status" value="1"/>
</dbReference>
<dbReference type="SUPFAM" id="SSF50447">
    <property type="entry name" value="Translation proteins"/>
    <property type="match status" value="1"/>
</dbReference>
<dbReference type="InterPro" id="IPR000640">
    <property type="entry name" value="EFG_V-like"/>
</dbReference>
<feature type="binding site" evidence="6">
    <location>
        <begin position="83"/>
        <end position="87"/>
    </location>
    <ligand>
        <name>GTP</name>
        <dbReference type="ChEBI" id="CHEBI:37565"/>
    </ligand>
</feature>
<dbReference type="SUPFAM" id="SSF54211">
    <property type="entry name" value="Ribosomal protein S5 domain 2-like"/>
    <property type="match status" value="1"/>
</dbReference>
<dbReference type="AlphaFoldDB" id="A0A7S8ED61"/>
<dbReference type="PRINTS" id="PR00315">
    <property type="entry name" value="ELONGATNFCT"/>
</dbReference>
<keyword evidence="2 6" id="KW-0547">Nucleotide-binding</keyword>
<keyword evidence="6" id="KW-0963">Cytoplasm</keyword>
<evidence type="ECO:0000256" key="3">
    <source>
        <dbReference type="ARBA" id="ARBA00022768"/>
    </source>
</evidence>
<evidence type="ECO:0000256" key="2">
    <source>
        <dbReference type="ARBA" id="ARBA00022741"/>
    </source>
</evidence>
<keyword evidence="5 6" id="KW-0342">GTP-binding</keyword>
<accession>A0A7S8ED61</accession>
<evidence type="ECO:0000256" key="1">
    <source>
        <dbReference type="ARBA" id="ARBA00005870"/>
    </source>
</evidence>
<dbReference type="Pfam" id="PF00679">
    <property type="entry name" value="EFG_C"/>
    <property type="match status" value="1"/>
</dbReference>
<organism evidence="9 10">
    <name type="scientific">Phototrophicus methaneseepsis</name>
    <dbReference type="NCBI Taxonomy" id="2710758"/>
    <lineage>
        <taxon>Bacteria</taxon>
        <taxon>Bacillati</taxon>
        <taxon>Chloroflexota</taxon>
        <taxon>Candidatus Thermofontia</taxon>
        <taxon>Phototrophicales</taxon>
        <taxon>Phototrophicaceae</taxon>
        <taxon>Phototrophicus</taxon>
    </lineage>
</organism>
<dbReference type="FunFam" id="3.30.70.870:FF:000001">
    <property type="entry name" value="Elongation factor G"/>
    <property type="match status" value="1"/>
</dbReference>
<dbReference type="PROSITE" id="PS51722">
    <property type="entry name" value="G_TR_2"/>
    <property type="match status" value="1"/>
</dbReference>
<dbReference type="InterPro" id="IPR005517">
    <property type="entry name" value="Transl_elong_EFG/EF2_IV"/>
</dbReference>
<dbReference type="CDD" id="cd04088">
    <property type="entry name" value="EFG_mtEFG_II"/>
    <property type="match status" value="1"/>
</dbReference>
<dbReference type="InterPro" id="IPR020568">
    <property type="entry name" value="Ribosomal_Su5_D2-typ_SF"/>
</dbReference>
<keyword evidence="3 6" id="KW-0251">Elongation factor</keyword>
<dbReference type="Pfam" id="PF00009">
    <property type="entry name" value="GTP_EFTU"/>
    <property type="match status" value="1"/>
</dbReference>
<dbReference type="CDD" id="cd03713">
    <property type="entry name" value="EFG_mtEFG_C"/>
    <property type="match status" value="1"/>
</dbReference>
<dbReference type="FunFam" id="2.40.30.10:FF:000006">
    <property type="entry name" value="Elongation factor G"/>
    <property type="match status" value="1"/>
</dbReference>
<dbReference type="CDD" id="cd16262">
    <property type="entry name" value="EFG_III"/>
    <property type="match status" value="1"/>
</dbReference>
<evidence type="ECO:0000259" key="8">
    <source>
        <dbReference type="PROSITE" id="PS51722"/>
    </source>
</evidence>
<feature type="domain" description="Tr-type G" evidence="8">
    <location>
        <begin position="10"/>
        <end position="284"/>
    </location>
</feature>
<dbReference type="InterPro" id="IPR009000">
    <property type="entry name" value="Transl_B-barrel_sf"/>
</dbReference>
<dbReference type="KEGG" id="pmet:G4Y79_10605"/>
<dbReference type="SUPFAM" id="SSF54980">
    <property type="entry name" value="EF-G C-terminal domain-like"/>
    <property type="match status" value="2"/>
</dbReference>
<dbReference type="InterPro" id="IPR041095">
    <property type="entry name" value="EFG_II"/>
</dbReference>
<protein>
    <recommendedName>
        <fullName evidence="6 7">Elongation factor G</fullName>
        <shortName evidence="6">EF-G</shortName>
    </recommendedName>
</protein>
<dbReference type="Gene3D" id="3.30.70.240">
    <property type="match status" value="1"/>
</dbReference>
<dbReference type="InterPro" id="IPR000795">
    <property type="entry name" value="T_Tr_GTP-bd_dom"/>
</dbReference>